<gene>
    <name evidence="1" type="ORF">FB561_1667</name>
</gene>
<keyword evidence="2" id="KW-1185">Reference proteome</keyword>
<comment type="caution">
    <text evidence="1">The sequence shown here is derived from an EMBL/GenBank/DDBJ whole genome shotgun (WGS) entry which is preliminary data.</text>
</comment>
<organism evidence="1 2">
    <name type="scientific">Kribbella amoyensis</name>
    <dbReference type="NCBI Taxonomy" id="996641"/>
    <lineage>
        <taxon>Bacteria</taxon>
        <taxon>Bacillati</taxon>
        <taxon>Actinomycetota</taxon>
        <taxon>Actinomycetes</taxon>
        <taxon>Propionibacteriales</taxon>
        <taxon>Kribbellaceae</taxon>
        <taxon>Kribbella</taxon>
    </lineage>
</organism>
<dbReference type="EMBL" id="VIVK01000001">
    <property type="protein sequence ID" value="TWD80585.1"/>
    <property type="molecule type" value="Genomic_DNA"/>
</dbReference>
<evidence type="ECO:0000313" key="2">
    <source>
        <dbReference type="Proteomes" id="UP000318380"/>
    </source>
</evidence>
<sequence>MVLSAGLRAVRGAVGLGGFCSQGVLENWLSARIQRYVDKGICGSCGFT</sequence>
<accession>A0A561BNY8</accession>
<name>A0A561BNY8_9ACTN</name>
<dbReference type="AlphaFoldDB" id="A0A561BNY8"/>
<proteinExistence type="predicted"/>
<protein>
    <submittedName>
        <fullName evidence="1">Uncharacterized protein</fullName>
    </submittedName>
</protein>
<evidence type="ECO:0000313" key="1">
    <source>
        <dbReference type="EMBL" id="TWD80585.1"/>
    </source>
</evidence>
<reference evidence="1 2" key="1">
    <citation type="submission" date="2019-06" db="EMBL/GenBank/DDBJ databases">
        <title>Sequencing the genomes of 1000 actinobacteria strains.</title>
        <authorList>
            <person name="Klenk H.-P."/>
        </authorList>
    </citation>
    <scope>NUCLEOTIDE SEQUENCE [LARGE SCALE GENOMIC DNA]</scope>
    <source>
        <strain evidence="1 2">DSM 24683</strain>
    </source>
</reference>
<dbReference type="Proteomes" id="UP000318380">
    <property type="component" value="Unassembled WGS sequence"/>
</dbReference>